<dbReference type="PANTHER" id="PTHR43304">
    <property type="entry name" value="PHYTOCHROME-LIKE PROTEIN CPH1"/>
    <property type="match status" value="1"/>
</dbReference>
<dbReference type="Gene3D" id="3.30.565.10">
    <property type="entry name" value="Histidine kinase-like ATPase, C-terminal domain"/>
    <property type="match status" value="1"/>
</dbReference>
<dbReference type="InterPro" id="IPR003594">
    <property type="entry name" value="HATPase_dom"/>
</dbReference>
<evidence type="ECO:0000256" key="4">
    <source>
        <dbReference type="ARBA" id="ARBA00022679"/>
    </source>
</evidence>
<dbReference type="InterPro" id="IPR000700">
    <property type="entry name" value="PAS-assoc_C"/>
</dbReference>
<accession>A0A7L5A2I2</accession>
<gene>
    <name evidence="6" type="ORF">F0P96_04920</name>
</gene>
<dbReference type="InterPro" id="IPR052162">
    <property type="entry name" value="Sensor_kinase/Photoreceptor"/>
</dbReference>
<dbReference type="PROSITE" id="PS50109">
    <property type="entry name" value="HIS_KIN"/>
    <property type="match status" value="1"/>
</dbReference>
<dbReference type="SUPFAM" id="SSF55874">
    <property type="entry name" value="ATPase domain of HSP90 chaperone/DNA topoisomerase II/histidine kinase"/>
    <property type="match status" value="1"/>
</dbReference>
<dbReference type="PANTHER" id="PTHR43304:SF1">
    <property type="entry name" value="PAC DOMAIN-CONTAINING PROTEIN"/>
    <property type="match status" value="1"/>
</dbReference>
<keyword evidence="3" id="KW-0597">Phosphoprotein</keyword>
<keyword evidence="7" id="KW-1185">Reference proteome</keyword>
<dbReference type="AlphaFoldDB" id="A0A7L5A2I2"/>
<dbReference type="NCBIfam" id="TIGR00229">
    <property type="entry name" value="sensory_box"/>
    <property type="match status" value="3"/>
</dbReference>
<dbReference type="Proteomes" id="UP000326380">
    <property type="component" value="Unassembled WGS sequence"/>
</dbReference>
<dbReference type="GO" id="GO:0000155">
    <property type="term" value="F:phosphorelay sensor kinase activity"/>
    <property type="evidence" value="ECO:0007669"/>
    <property type="project" value="InterPro"/>
</dbReference>
<dbReference type="Gene3D" id="3.30.450.20">
    <property type="entry name" value="PAS domain"/>
    <property type="match status" value="5"/>
</dbReference>
<name>A0A7L5A2I2_9BACT</name>
<comment type="caution">
    <text evidence="6">The sequence shown here is derived from an EMBL/GenBank/DDBJ whole genome shotgun (WGS) entry which is preliminary data.</text>
</comment>
<evidence type="ECO:0000256" key="3">
    <source>
        <dbReference type="ARBA" id="ARBA00022553"/>
    </source>
</evidence>
<dbReference type="SUPFAM" id="SSF47384">
    <property type="entry name" value="Homodimeric domain of signal transducing histidine kinase"/>
    <property type="match status" value="1"/>
</dbReference>
<dbReference type="InterPro" id="IPR004358">
    <property type="entry name" value="Sig_transdc_His_kin-like_C"/>
</dbReference>
<dbReference type="PRINTS" id="PR00344">
    <property type="entry name" value="BCTRLSENSOR"/>
</dbReference>
<dbReference type="InterPro" id="IPR003661">
    <property type="entry name" value="HisK_dim/P_dom"/>
</dbReference>
<dbReference type="SMART" id="SM00086">
    <property type="entry name" value="PAC"/>
    <property type="match status" value="3"/>
</dbReference>
<evidence type="ECO:0000256" key="5">
    <source>
        <dbReference type="ARBA" id="ARBA00022777"/>
    </source>
</evidence>
<dbReference type="SMART" id="SM00091">
    <property type="entry name" value="PAS"/>
    <property type="match status" value="3"/>
</dbReference>
<dbReference type="InterPro" id="IPR000014">
    <property type="entry name" value="PAS"/>
</dbReference>
<dbReference type="InterPro" id="IPR036890">
    <property type="entry name" value="HATPase_C_sf"/>
</dbReference>
<protein>
    <recommendedName>
        <fullName evidence="2">histidine kinase</fullName>
        <ecNumber evidence="2">2.7.13.3</ecNumber>
    </recommendedName>
</protein>
<dbReference type="PROSITE" id="PS50113">
    <property type="entry name" value="PAC"/>
    <property type="match status" value="3"/>
</dbReference>
<dbReference type="SUPFAM" id="SSF55785">
    <property type="entry name" value="PYP-like sensor domain (PAS domain)"/>
    <property type="match status" value="4"/>
</dbReference>
<dbReference type="CDD" id="cd00082">
    <property type="entry name" value="HisKA"/>
    <property type="match status" value="1"/>
</dbReference>
<dbReference type="Pfam" id="PF02518">
    <property type="entry name" value="HATPase_c"/>
    <property type="match status" value="1"/>
</dbReference>
<sequence>MALSVPLPAYLQLFRHWPGNCLLLLPDAEFTIVDNTNGHVAVSRKSRDAVVGRPLFEAFPATDLAQSEVLRASLEHVRDQLQPHTMPRIRYDLELPAEQGGGFEELYWQATHFPILDDAGQLQFILQQTEDVTTQHQAERRAAQLQAELAATQEHAHFLLEALPVMIWTTRPDGAADYQNPLWLAFTGRTLREARDWGWLDDIHPDDRPHVQQAWQQALADGGLYEVEYRLHRHDGQYRWILVRGVPRRDAAGAITGWIGTGTDIHEQKQVQQQLEAKDQQLQRILQHLPAIVNTMEGPEHRYTYLSPQIRQLIGDRAQVGDRVVDAQPEIVEQGFLGILDNVYRTGTPFSAFEQRVDILHPQTQQLETHYFNFSYQVLPEEEHQPETRGLLSFAIDVTEQVVARQRADALATEVRRRDERLRRMTEALPAISFICAPTGELEYVSPQWYQVTGQPADADANAVWPTLIHPEDGVLAREFFRTRLLGSTPWEYEYRLRRHDGQYRWHLCRAVPELSDDGKPVRWFGTLVDNHAQKELQNELVRSERHFRFLAESVPQIIWTATPDGRVEYFNQRLLEATGLRPEDCLGSSAWGALLHPDDLQRSFATWQQAYQTGTRYEIEYRFVARTGGFRWFLGRAEPLHDETGAVVRWFGSCTDIHDVKQTQEELLLRNTQLTQTNQDLDNFVYTASHDLKQPVDNMAGIFAELARSARFTDPAAHRLVTMFEGALQQIHTTIRDLSAVVQVQRQHEQLVPELVELRPFAEEAIRSVQLRTDDTVAHFELDFAAVPALLFVRPNLQSIFYNLLSNALKYAHPERRPVVRLATEWAGATPVLVVQDNGLGIDLERHGPELFQMFRRFHTHVDGSGIGLYLVNRIVQQLGGQLEVVSVVGEGTTFRLHLPEVVVPEPSKSIVDYGHGDGI</sequence>
<dbReference type="InterPro" id="IPR013655">
    <property type="entry name" value="PAS_fold_3"/>
</dbReference>
<dbReference type="RefSeq" id="WP_151077717.1">
    <property type="nucleotide sequence ID" value="NZ_CP047647.1"/>
</dbReference>
<dbReference type="PROSITE" id="PS50112">
    <property type="entry name" value="PAS"/>
    <property type="match status" value="2"/>
</dbReference>
<dbReference type="InterPro" id="IPR005467">
    <property type="entry name" value="His_kinase_dom"/>
</dbReference>
<keyword evidence="4" id="KW-0808">Transferase</keyword>
<dbReference type="FunFam" id="3.30.450.20:FF:000099">
    <property type="entry name" value="Sensory box sensor histidine kinase"/>
    <property type="match status" value="3"/>
</dbReference>
<organism evidence="6 7">
    <name type="scientific">Hymenobacter busanensis</name>
    <dbReference type="NCBI Taxonomy" id="2607656"/>
    <lineage>
        <taxon>Bacteria</taxon>
        <taxon>Pseudomonadati</taxon>
        <taxon>Bacteroidota</taxon>
        <taxon>Cytophagia</taxon>
        <taxon>Cytophagales</taxon>
        <taxon>Hymenobacteraceae</taxon>
        <taxon>Hymenobacter</taxon>
    </lineage>
</organism>
<proteinExistence type="predicted"/>
<evidence type="ECO:0000256" key="2">
    <source>
        <dbReference type="ARBA" id="ARBA00012438"/>
    </source>
</evidence>
<dbReference type="CDD" id="cd00130">
    <property type="entry name" value="PAS"/>
    <property type="match status" value="3"/>
</dbReference>
<dbReference type="InterPro" id="IPR035965">
    <property type="entry name" value="PAS-like_dom_sf"/>
</dbReference>
<dbReference type="EC" id="2.7.13.3" evidence="2"/>
<comment type="catalytic activity">
    <reaction evidence="1">
        <text>ATP + protein L-histidine = ADP + protein N-phospho-L-histidine.</text>
        <dbReference type="EC" id="2.7.13.3"/>
    </reaction>
</comment>
<dbReference type="SMART" id="SM00387">
    <property type="entry name" value="HATPase_c"/>
    <property type="match status" value="1"/>
</dbReference>
<dbReference type="Gene3D" id="1.10.287.130">
    <property type="match status" value="1"/>
</dbReference>
<evidence type="ECO:0000313" key="7">
    <source>
        <dbReference type="Proteomes" id="UP000326380"/>
    </source>
</evidence>
<keyword evidence="5" id="KW-0418">Kinase</keyword>
<reference evidence="6 7" key="1">
    <citation type="submission" date="2019-09" db="EMBL/GenBank/DDBJ databases">
        <title>Genome sequence of Hymenobacter sp. M3.</title>
        <authorList>
            <person name="Srinivasan S."/>
        </authorList>
    </citation>
    <scope>NUCLEOTIDE SEQUENCE [LARGE SCALE GENOMIC DNA]</scope>
    <source>
        <strain evidence="6 7">M3</strain>
    </source>
</reference>
<dbReference type="Pfam" id="PF08447">
    <property type="entry name" value="PAS_3"/>
    <property type="match status" value="3"/>
</dbReference>
<evidence type="ECO:0000256" key="1">
    <source>
        <dbReference type="ARBA" id="ARBA00000085"/>
    </source>
</evidence>
<dbReference type="EMBL" id="VTWU01000002">
    <property type="protein sequence ID" value="KAA9338192.1"/>
    <property type="molecule type" value="Genomic_DNA"/>
</dbReference>
<dbReference type="InterPro" id="IPR001610">
    <property type="entry name" value="PAC"/>
</dbReference>
<dbReference type="InterPro" id="IPR036097">
    <property type="entry name" value="HisK_dim/P_sf"/>
</dbReference>
<evidence type="ECO:0000313" key="6">
    <source>
        <dbReference type="EMBL" id="KAA9338192.1"/>
    </source>
</evidence>